<reference evidence="2 3" key="1">
    <citation type="submission" date="2017-01" db="EMBL/GenBank/DDBJ databases">
        <title>Genome analysis of Paenibacillus selenitrireducens ES3-24.</title>
        <authorList>
            <person name="Xu D."/>
            <person name="Yao R."/>
            <person name="Zheng S."/>
        </authorList>
    </citation>
    <scope>NUCLEOTIDE SEQUENCE [LARGE SCALE GENOMIC DNA]</scope>
    <source>
        <strain evidence="2 3">ES3-24</strain>
    </source>
</reference>
<dbReference type="Proteomes" id="UP000190188">
    <property type="component" value="Unassembled WGS sequence"/>
</dbReference>
<dbReference type="PANTHER" id="PTHR43072">
    <property type="entry name" value="N-ACETYLTRANSFERASE"/>
    <property type="match status" value="1"/>
</dbReference>
<name>A0A1T2XN37_9BACL</name>
<dbReference type="InterPro" id="IPR016181">
    <property type="entry name" value="Acyl_CoA_acyltransferase"/>
</dbReference>
<dbReference type="InterPro" id="IPR000182">
    <property type="entry name" value="GNAT_dom"/>
</dbReference>
<feature type="domain" description="N-acetyltransferase" evidence="1">
    <location>
        <begin position="5"/>
        <end position="153"/>
    </location>
</feature>
<evidence type="ECO:0000313" key="2">
    <source>
        <dbReference type="EMBL" id="OPA81277.1"/>
    </source>
</evidence>
<comment type="caution">
    <text evidence="2">The sequence shown here is derived from an EMBL/GenBank/DDBJ whole genome shotgun (WGS) entry which is preliminary data.</text>
</comment>
<dbReference type="GO" id="GO:0016747">
    <property type="term" value="F:acyltransferase activity, transferring groups other than amino-acyl groups"/>
    <property type="evidence" value="ECO:0007669"/>
    <property type="project" value="InterPro"/>
</dbReference>
<dbReference type="SUPFAM" id="SSF55729">
    <property type="entry name" value="Acyl-CoA N-acyltransferases (Nat)"/>
    <property type="match status" value="1"/>
</dbReference>
<dbReference type="AlphaFoldDB" id="A0A1T2XN37"/>
<dbReference type="Gene3D" id="3.40.630.30">
    <property type="match status" value="1"/>
</dbReference>
<dbReference type="OrthoDB" id="9792929at2"/>
<accession>A0A1T2XN37</accession>
<proteinExistence type="predicted"/>
<evidence type="ECO:0000259" key="1">
    <source>
        <dbReference type="PROSITE" id="PS51186"/>
    </source>
</evidence>
<sequence length="153" mass="17327">MEKQTVLKKAELEQVEQVAKLFDQYRVFYGQASDLAGARQFILERLENKESVIFIAFDGSEEQSAVGFVQLYPSFSSVSMKRVWILNDLFVVSEARGQGTGRQLMSAARDFAKSNGAKGLSLTTAHDNLTAQSLYESLGYIRDEHFLTYELYF</sequence>
<dbReference type="STRING" id="1324314.BVG16_02880"/>
<organism evidence="2 3">
    <name type="scientific">Paenibacillus selenitireducens</name>
    <dbReference type="NCBI Taxonomy" id="1324314"/>
    <lineage>
        <taxon>Bacteria</taxon>
        <taxon>Bacillati</taxon>
        <taxon>Bacillota</taxon>
        <taxon>Bacilli</taxon>
        <taxon>Bacillales</taxon>
        <taxon>Paenibacillaceae</taxon>
        <taxon>Paenibacillus</taxon>
    </lineage>
</organism>
<gene>
    <name evidence="2" type="ORF">BVG16_02880</name>
</gene>
<dbReference type="PROSITE" id="PS51186">
    <property type="entry name" value="GNAT"/>
    <property type="match status" value="1"/>
</dbReference>
<keyword evidence="3" id="KW-1185">Reference proteome</keyword>
<protein>
    <submittedName>
        <fullName evidence="2">GNAT family N-acetyltransferase</fullName>
    </submittedName>
</protein>
<evidence type="ECO:0000313" key="3">
    <source>
        <dbReference type="Proteomes" id="UP000190188"/>
    </source>
</evidence>
<dbReference type="RefSeq" id="WP_078497009.1">
    <property type="nucleotide sequence ID" value="NZ_MSZX01000001.1"/>
</dbReference>
<dbReference type="EMBL" id="MSZX01000001">
    <property type="protein sequence ID" value="OPA81277.1"/>
    <property type="molecule type" value="Genomic_DNA"/>
</dbReference>
<keyword evidence="2" id="KW-0808">Transferase</keyword>
<dbReference type="CDD" id="cd04301">
    <property type="entry name" value="NAT_SF"/>
    <property type="match status" value="1"/>
</dbReference>
<dbReference type="Pfam" id="PF00583">
    <property type="entry name" value="Acetyltransf_1"/>
    <property type="match status" value="1"/>
</dbReference>
<dbReference type="PANTHER" id="PTHR43072:SF60">
    <property type="entry name" value="L-2,4-DIAMINOBUTYRIC ACID ACETYLTRANSFERASE"/>
    <property type="match status" value="1"/>
</dbReference>